<dbReference type="GO" id="GO:0016042">
    <property type="term" value="P:lipid catabolic process"/>
    <property type="evidence" value="ECO:0007669"/>
    <property type="project" value="UniProtKB-KW"/>
</dbReference>
<accession>A0AAW9SJI8</accession>
<reference evidence="6 7" key="1">
    <citation type="submission" date="2024-04" db="EMBL/GenBank/DDBJ databases">
        <title>Novel genus in family Flammeovirgaceae.</title>
        <authorList>
            <person name="Nguyen T.H."/>
            <person name="Vuong T.Q."/>
            <person name="Le H."/>
            <person name="Kim S.-G."/>
        </authorList>
    </citation>
    <scope>NUCLEOTIDE SEQUENCE [LARGE SCALE GENOMIC DNA]</scope>
    <source>
        <strain evidence="6 7">JCM 23209</strain>
    </source>
</reference>
<dbReference type="GO" id="GO:0016787">
    <property type="term" value="F:hydrolase activity"/>
    <property type="evidence" value="ECO:0007669"/>
    <property type="project" value="UniProtKB-KW"/>
</dbReference>
<dbReference type="InterPro" id="IPR050301">
    <property type="entry name" value="NTE"/>
</dbReference>
<dbReference type="Gene3D" id="3.40.1090.10">
    <property type="entry name" value="Cytosolic phospholipase A2 catalytic domain"/>
    <property type="match status" value="2"/>
</dbReference>
<dbReference type="Pfam" id="PF01734">
    <property type="entry name" value="Patatin"/>
    <property type="match status" value="1"/>
</dbReference>
<evidence type="ECO:0000256" key="4">
    <source>
        <dbReference type="PROSITE-ProRule" id="PRU01161"/>
    </source>
</evidence>
<protein>
    <submittedName>
        <fullName evidence="6">Patatin-like phospholipase family protein</fullName>
    </submittedName>
</protein>
<dbReference type="AlphaFoldDB" id="A0AAW9SJI8"/>
<dbReference type="SUPFAM" id="SSF52151">
    <property type="entry name" value="FabD/lysophospholipase-like"/>
    <property type="match status" value="1"/>
</dbReference>
<sequence length="274" mass="30200">MGETQCQARRVSDYEHQTETGSYKKYSLGLVLSGGGARCFLQIGVLKALEEHNLQAQAVAGSNLGALIGALYAAGLSASEMLEKLNGIFPKKIRSSEIVQPFGVPGQVLRSVLSENDFQVLKKKLYVGVTCLESQSAEILQKGKLFEAVSASCSFPLLYTPVVLRGKHYLDGSLLNAFPIQPLEHSCKMVIGINVNHSSEKLVQHSFQSLYSKIFSMTPGQQVQNALHKCKYLIDPYLSSPCSLLDFSQADRLYEQGYREGVKLIEENPEILHK</sequence>
<dbReference type="PANTHER" id="PTHR14226">
    <property type="entry name" value="NEUROPATHY TARGET ESTERASE/SWISS CHEESE D.MELANOGASTER"/>
    <property type="match status" value="1"/>
</dbReference>
<keyword evidence="1" id="KW-0378">Hydrolase</keyword>
<organism evidence="6 7">
    <name type="scientific">Rapidithrix thailandica</name>
    <dbReference type="NCBI Taxonomy" id="413964"/>
    <lineage>
        <taxon>Bacteria</taxon>
        <taxon>Pseudomonadati</taxon>
        <taxon>Bacteroidota</taxon>
        <taxon>Cytophagia</taxon>
        <taxon>Cytophagales</taxon>
        <taxon>Flammeovirgaceae</taxon>
        <taxon>Rapidithrix</taxon>
    </lineage>
</organism>
<name>A0AAW9SJI8_9BACT</name>
<dbReference type="EMBL" id="JBDKWZ010000018">
    <property type="protein sequence ID" value="MEN7551006.1"/>
    <property type="molecule type" value="Genomic_DNA"/>
</dbReference>
<comment type="caution">
    <text evidence="6">The sequence shown here is derived from an EMBL/GenBank/DDBJ whole genome shotgun (WGS) entry which is preliminary data.</text>
</comment>
<feature type="domain" description="PNPLA" evidence="5">
    <location>
        <begin position="30"/>
        <end position="184"/>
    </location>
</feature>
<evidence type="ECO:0000313" key="6">
    <source>
        <dbReference type="EMBL" id="MEN7551006.1"/>
    </source>
</evidence>
<proteinExistence type="predicted"/>
<dbReference type="RefSeq" id="WP_346823788.1">
    <property type="nucleotide sequence ID" value="NZ_JBDKWZ010000018.1"/>
</dbReference>
<evidence type="ECO:0000313" key="7">
    <source>
        <dbReference type="Proteomes" id="UP001403385"/>
    </source>
</evidence>
<keyword evidence="3" id="KW-0443">Lipid metabolism</keyword>
<evidence type="ECO:0000259" key="5">
    <source>
        <dbReference type="PROSITE" id="PS51635"/>
    </source>
</evidence>
<evidence type="ECO:0000256" key="3">
    <source>
        <dbReference type="ARBA" id="ARBA00023098"/>
    </source>
</evidence>
<keyword evidence="2" id="KW-0442">Lipid degradation</keyword>
<dbReference type="InterPro" id="IPR002641">
    <property type="entry name" value="PNPLA_dom"/>
</dbReference>
<evidence type="ECO:0000256" key="2">
    <source>
        <dbReference type="ARBA" id="ARBA00022963"/>
    </source>
</evidence>
<comment type="caution">
    <text evidence="4">Lacks conserved residue(s) required for the propagation of feature annotation.</text>
</comment>
<dbReference type="PANTHER" id="PTHR14226:SF29">
    <property type="entry name" value="NEUROPATHY TARGET ESTERASE SWS"/>
    <property type="match status" value="1"/>
</dbReference>
<evidence type="ECO:0000256" key="1">
    <source>
        <dbReference type="ARBA" id="ARBA00022801"/>
    </source>
</evidence>
<dbReference type="PROSITE" id="PS51635">
    <property type="entry name" value="PNPLA"/>
    <property type="match status" value="1"/>
</dbReference>
<gene>
    <name evidence="6" type="ORF">AAG747_24000</name>
</gene>
<keyword evidence="7" id="KW-1185">Reference proteome</keyword>
<dbReference type="InterPro" id="IPR016035">
    <property type="entry name" value="Acyl_Trfase/lysoPLipase"/>
</dbReference>
<dbReference type="Proteomes" id="UP001403385">
    <property type="component" value="Unassembled WGS sequence"/>
</dbReference>